<feature type="region of interest" description="Disordered" evidence="1">
    <location>
        <begin position="244"/>
        <end position="265"/>
    </location>
</feature>
<accession>A0A2U9KCZ3</accession>
<evidence type="ECO:0000256" key="1">
    <source>
        <dbReference type="SAM" id="MobiDB-lite"/>
    </source>
</evidence>
<protein>
    <submittedName>
        <fullName evidence="2">FunJ2</fullName>
    </submittedName>
</protein>
<evidence type="ECO:0000313" key="2">
    <source>
        <dbReference type="EMBL" id="AWS27349.1"/>
    </source>
</evidence>
<proteinExistence type="predicted"/>
<name>A0A2U9KCZ3_9ACTN</name>
<organism evidence="2">
    <name type="scientific">Streptosporangium sp. KD35</name>
    <dbReference type="NCBI Taxonomy" id="2162663"/>
    <lineage>
        <taxon>Bacteria</taxon>
        <taxon>Bacillati</taxon>
        <taxon>Actinomycetota</taxon>
        <taxon>Actinomycetes</taxon>
        <taxon>Streptosporangiales</taxon>
        <taxon>Streptosporangiaceae</taxon>
        <taxon>Streptosporangium</taxon>
    </lineage>
</organism>
<dbReference type="EMBL" id="MH203088">
    <property type="protein sequence ID" value="AWS27349.1"/>
    <property type="molecule type" value="Genomic_DNA"/>
</dbReference>
<reference evidence="2" key="1">
    <citation type="submission" date="2018-04" db="EMBL/GenBank/DDBJ databases">
        <title>Secondary Metabolite Response of Diverse Hypogean Actinomycetes to Chemical and Biological Stimuli.</title>
        <authorList>
            <person name="Covington B.C."/>
            <person name="Spraggins J.M."/>
            <person name="Ynigex-Gutierrez A.E."/>
            <person name="Bachmann B.O."/>
        </authorList>
    </citation>
    <scope>NUCLEOTIDE SEQUENCE</scope>
    <source>
        <strain evidence="2">Kd35</strain>
    </source>
</reference>
<sequence length="265" mass="28450">MGQRLADGPISAWTCPGSALKGFCAEELQLQRLRGEGETGDPARQGERTLHREVDVRVVDVDVVFGVQPGLAHLLDEAVRVAARPRVREHRVEPDDRLAVDEVGEGVRGVLVAAHRHDLGSPRNPAADLGVAGDLPSPRFDDHGPVIDLRGADVTGRVIPQALHRALFQLVERHLLQSALVHAEPAEDFLRREPSDEGHAVDLTQGVAVGEPAEPFGTLCHRRSFDHVSSMIAAVADKRGSEIRIGEGTPGAIPITGMSPERSTG</sequence>
<dbReference type="AlphaFoldDB" id="A0A2U9KCZ3"/>